<dbReference type="InterPro" id="IPR004827">
    <property type="entry name" value="bZIP"/>
</dbReference>
<comment type="subcellular location">
    <subcellularLocation>
        <location evidence="1">Nucleus</location>
    </subcellularLocation>
</comment>
<dbReference type="InterPro" id="IPR046347">
    <property type="entry name" value="bZIP_sf"/>
</dbReference>
<dbReference type="Proteomes" id="UP001327560">
    <property type="component" value="Chromosome 2"/>
</dbReference>
<organism evidence="9 10">
    <name type="scientific">Canna indica</name>
    <name type="common">Indian-shot</name>
    <dbReference type="NCBI Taxonomy" id="4628"/>
    <lineage>
        <taxon>Eukaryota</taxon>
        <taxon>Viridiplantae</taxon>
        <taxon>Streptophyta</taxon>
        <taxon>Embryophyta</taxon>
        <taxon>Tracheophyta</taxon>
        <taxon>Spermatophyta</taxon>
        <taxon>Magnoliopsida</taxon>
        <taxon>Liliopsida</taxon>
        <taxon>Zingiberales</taxon>
        <taxon>Cannaceae</taxon>
        <taxon>Canna</taxon>
    </lineage>
</organism>
<dbReference type="PANTHER" id="PTHR46408:SF10">
    <property type="entry name" value="BASIC LEUCINE ZIPPER 63"/>
    <property type="match status" value="1"/>
</dbReference>
<feature type="domain" description="BZIP" evidence="8">
    <location>
        <begin position="179"/>
        <end position="242"/>
    </location>
</feature>
<dbReference type="GO" id="GO:0003700">
    <property type="term" value="F:DNA-binding transcription factor activity"/>
    <property type="evidence" value="ECO:0007669"/>
    <property type="project" value="InterPro"/>
</dbReference>
<keyword evidence="5" id="KW-0539">Nucleus</keyword>
<dbReference type="Pfam" id="PF00170">
    <property type="entry name" value="bZIP_1"/>
    <property type="match status" value="1"/>
</dbReference>
<reference evidence="9 10" key="1">
    <citation type="submission" date="2023-10" db="EMBL/GenBank/DDBJ databases">
        <title>Chromosome-scale genome assembly provides insights into flower coloration mechanisms of Canna indica.</title>
        <authorList>
            <person name="Li C."/>
        </authorList>
    </citation>
    <scope>NUCLEOTIDE SEQUENCE [LARGE SCALE GENOMIC DNA]</scope>
    <source>
        <tissue evidence="9">Flower</tissue>
    </source>
</reference>
<sequence>MNWSPSEFYQKKGMPNPDPVHGLDLTSPAPPPSEEVISDRAFEEGGEVLEIDAPVSSYDPQPSEPSAAVDPQEYASILKQKLDLYCAAVALSRSSGADPHNSVSLIETRSLLSDSPHHQSQTPESQTPEKGSGSMEVPSSTMLKSIVEGTIASGSSRVISDDDELDGEAETAENADAAQMKRVRRMLSNRESARRSRKRKQAHVNELEAQVSQLRVENSSLIKRLSSMNQKYSEAAASNKKLKADVETLTARVEIAENTVTRLTGEHPSNPSPINCSTVRTTFTKNPSSDATSDARISDGPTHLSLTSAENNMINTCLLEIASSLPFEHTIQQTATRRKTGPPDSLRRVASLESLQKRICCGASSCTSLQMDDDAVLDPPETSQ</sequence>
<evidence type="ECO:0000256" key="6">
    <source>
        <dbReference type="SAM" id="Coils"/>
    </source>
</evidence>
<dbReference type="PANTHER" id="PTHR46408">
    <property type="entry name" value="BASIC LEUCINE ZIPPER 63"/>
    <property type="match status" value="1"/>
</dbReference>
<dbReference type="InterPro" id="IPR045314">
    <property type="entry name" value="bZIP_plant_GBF1"/>
</dbReference>
<gene>
    <name evidence="9" type="ORF">Cni_G05825</name>
</gene>
<dbReference type="InterPro" id="IPR020983">
    <property type="entry name" value="Basic_leucine-zipper_C"/>
</dbReference>
<dbReference type="Gene3D" id="1.20.5.170">
    <property type="match status" value="1"/>
</dbReference>
<dbReference type="GO" id="GO:0003677">
    <property type="term" value="F:DNA binding"/>
    <property type="evidence" value="ECO:0007669"/>
    <property type="project" value="UniProtKB-KW"/>
</dbReference>
<dbReference type="PROSITE" id="PS50217">
    <property type="entry name" value="BZIP"/>
    <property type="match status" value="1"/>
</dbReference>
<protein>
    <recommendedName>
        <fullName evidence="8">BZIP domain-containing protein</fullName>
    </recommendedName>
</protein>
<keyword evidence="10" id="KW-1185">Reference proteome</keyword>
<dbReference type="PROSITE" id="PS00036">
    <property type="entry name" value="BZIP_BASIC"/>
    <property type="match status" value="1"/>
</dbReference>
<dbReference type="FunFam" id="1.20.5.170:FF:000020">
    <property type="entry name" value="BZIP transcription factor"/>
    <property type="match status" value="1"/>
</dbReference>
<dbReference type="SUPFAM" id="SSF57959">
    <property type="entry name" value="Leucine zipper domain"/>
    <property type="match status" value="1"/>
</dbReference>
<feature type="compositionally biased region" description="Polar residues" evidence="7">
    <location>
        <begin position="112"/>
        <end position="129"/>
    </location>
</feature>
<dbReference type="Pfam" id="PF12498">
    <property type="entry name" value="bZIP_C"/>
    <property type="match status" value="1"/>
</dbReference>
<evidence type="ECO:0000256" key="1">
    <source>
        <dbReference type="ARBA" id="ARBA00004123"/>
    </source>
</evidence>
<keyword evidence="2" id="KW-0805">Transcription regulation</keyword>
<dbReference type="SMART" id="SM00338">
    <property type="entry name" value="BRLZ"/>
    <property type="match status" value="1"/>
</dbReference>
<evidence type="ECO:0000259" key="8">
    <source>
        <dbReference type="PROSITE" id="PS50217"/>
    </source>
</evidence>
<feature type="region of interest" description="Disordered" evidence="7">
    <location>
        <begin position="1"/>
        <end position="72"/>
    </location>
</feature>
<evidence type="ECO:0000256" key="4">
    <source>
        <dbReference type="ARBA" id="ARBA00023163"/>
    </source>
</evidence>
<evidence type="ECO:0000313" key="10">
    <source>
        <dbReference type="Proteomes" id="UP001327560"/>
    </source>
</evidence>
<evidence type="ECO:0000256" key="7">
    <source>
        <dbReference type="SAM" id="MobiDB-lite"/>
    </source>
</evidence>
<accession>A0AAQ3Q5R8</accession>
<evidence type="ECO:0000256" key="2">
    <source>
        <dbReference type="ARBA" id="ARBA00023015"/>
    </source>
</evidence>
<dbReference type="GO" id="GO:0005634">
    <property type="term" value="C:nucleus"/>
    <property type="evidence" value="ECO:0007669"/>
    <property type="project" value="UniProtKB-SubCell"/>
</dbReference>
<dbReference type="AlphaFoldDB" id="A0AAQ3Q5R8"/>
<keyword evidence="6" id="KW-0175">Coiled coil</keyword>
<dbReference type="CDD" id="cd14702">
    <property type="entry name" value="bZIP_plant_GBF1"/>
    <property type="match status" value="1"/>
</dbReference>
<dbReference type="EMBL" id="CP136891">
    <property type="protein sequence ID" value="WOK97117.1"/>
    <property type="molecule type" value="Genomic_DNA"/>
</dbReference>
<feature type="coiled-coil region" evidence="6">
    <location>
        <begin position="190"/>
        <end position="266"/>
    </location>
</feature>
<proteinExistence type="predicted"/>
<keyword evidence="3" id="KW-0238">DNA-binding</keyword>
<name>A0AAQ3Q5R8_9LILI</name>
<keyword evidence="4" id="KW-0804">Transcription</keyword>
<feature type="compositionally biased region" description="Acidic residues" evidence="7">
    <location>
        <begin position="161"/>
        <end position="173"/>
    </location>
</feature>
<evidence type="ECO:0000313" key="9">
    <source>
        <dbReference type="EMBL" id="WOK97117.1"/>
    </source>
</evidence>
<feature type="region of interest" description="Disordered" evidence="7">
    <location>
        <begin position="112"/>
        <end position="138"/>
    </location>
</feature>
<evidence type="ECO:0000256" key="5">
    <source>
        <dbReference type="ARBA" id="ARBA00023242"/>
    </source>
</evidence>
<feature type="region of interest" description="Disordered" evidence="7">
    <location>
        <begin position="154"/>
        <end position="177"/>
    </location>
</feature>
<evidence type="ECO:0000256" key="3">
    <source>
        <dbReference type="ARBA" id="ARBA00023125"/>
    </source>
</evidence>